<gene>
    <name evidence="1" type="ORF">BIFCAT_01250</name>
</gene>
<dbReference type="Proteomes" id="UP000003882">
    <property type="component" value="Unassembled WGS sequence"/>
</dbReference>
<dbReference type="EMBL" id="ABXY01000016">
    <property type="protein sequence ID" value="EEB21420.1"/>
    <property type="molecule type" value="Genomic_DNA"/>
</dbReference>
<sequence>MANSLPITAAQPGPIRWAHCSQRFLSHGLHAALPGRSDSFVDHWLDAVAGRSRCEHNRVFPMPDLEHARADPQVHRGTDVRVRDGIPVARIRDVAVGLHPAAVYPVRHLVRHQRQRDQQRFLLRFEHRRPGPVALLERTGIVFRQPGAYRGPQFVKRSELVVAHRADQRHRDVPHGVLRGRLVLRLPHPSGQYSGRIVLGHAPVRVVQHDLALTWMLDHAGLQVVAHQARRGSAEPFVHRHMGPQPRILPHIQGGFHERVPTERQYRHEQVHGRRITGDRIDDAHGLAGPVDLDGAAGLMFHPACHAESRHVRGVQLAEPVITHMGPTRLPAFVHILAVQNPQRHADTGQLPVDLAPVGLLIHALTFPAPGEQQRVYLVVRPVSDVIPADAGGLRCVQHVGHAPARHALGPCDRASR</sequence>
<proteinExistence type="predicted"/>
<organism evidence="1 2">
    <name type="scientific">Bifidobacterium catenulatum DSM 16992 = JCM 1194 = LMG 11043</name>
    <dbReference type="NCBI Taxonomy" id="566552"/>
    <lineage>
        <taxon>Bacteria</taxon>
        <taxon>Bacillati</taxon>
        <taxon>Actinomycetota</taxon>
        <taxon>Actinomycetes</taxon>
        <taxon>Bifidobacteriales</taxon>
        <taxon>Bifidobacteriaceae</taxon>
        <taxon>Bifidobacterium</taxon>
    </lineage>
</organism>
<evidence type="ECO:0000313" key="2">
    <source>
        <dbReference type="Proteomes" id="UP000003882"/>
    </source>
</evidence>
<evidence type="ECO:0000313" key="1">
    <source>
        <dbReference type="EMBL" id="EEB21420.1"/>
    </source>
</evidence>
<name>B6XVM0_9BIFI</name>
<dbReference type="AlphaFoldDB" id="B6XVM0"/>
<reference evidence="1 2" key="2">
    <citation type="submission" date="2008-10" db="EMBL/GenBank/DDBJ databases">
        <authorList>
            <person name="Fulton L."/>
            <person name="Clifton S."/>
            <person name="Fulton B."/>
            <person name="Xu J."/>
            <person name="Minx P."/>
            <person name="Pepin K.H."/>
            <person name="Johnson M."/>
            <person name="Bhonagiri V."/>
            <person name="Nash W.E."/>
            <person name="Mardis E.R."/>
            <person name="Wilson R.K."/>
        </authorList>
    </citation>
    <scope>NUCLEOTIDE SEQUENCE [LARGE SCALE GENOMIC DNA]</scope>
    <source>
        <strain evidence="1 2">DSM 16992</strain>
    </source>
</reference>
<protein>
    <submittedName>
        <fullName evidence="1">Uncharacterized protein</fullName>
    </submittedName>
</protein>
<comment type="caution">
    <text evidence="1">The sequence shown here is derived from an EMBL/GenBank/DDBJ whole genome shotgun (WGS) entry which is preliminary data.</text>
</comment>
<reference evidence="1 2" key="1">
    <citation type="submission" date="2008-10" db="EMBL/GenBank/DDBJ databases">
        <title>Draft genome sequence of Bifidobacterium catenulatum (DSM 16992).</title>
        <authorList>
            <person name="Sudarsanam P."/>
            <person name="Ley R."/>
            <person name="Guruge J."/>
            <person name="Turnbaugh P.J."/>
            <person name="Mahowald M."/>
            <person name="Liep D."/>
            <person name="Gordon J."/>
        </authorList>
    </citation>
    <scope>NUCLEOTIDE SEQUENCE [LARGE SCALE GENOMIC DNA]</scope>
    <source>
        <strain evidence="1 2">DSM 16992</strain>
    </source>
</reference>
<accession>B6XVM0</accession>